<evidence type="ECO:0000256" key="1">
    <source>
        <dbReference type="ARBA" id="ARBA00004141"/>
    </source>
</evidence>
<dbReference type="GO" id="GO:0015205">
    <property type="term" value="F:nucleobase transmembrane transporter activity"/>
    <property type="evidence" value="ECO:0007669"/>
    <property type="project" value="TreeGrafter"/>
</dbReference>
<dbReference type="InterPro" id="IPR012681">
    <property type="entry name" value="NCS1"/>
</dbReference>
<proteinExistence type="inferred from homology"/>
<feature type="transmembrane region" description="Helical" evidence="7">
    <location>
        <begin position="443"/>
        <end position="462"/>
    </location>
</feature>
<dbReference type="NCBIfam" id="TIGR00800">
    <property type="entry name" value="ncs1"/>
    <property type="match status" value="1"/>
</dbReference>
<dbReference type="InterPro" id="IPR045225">
    <property type="entry name" value="Uracil/uridine/allantoin_perm"/>
</dbReference>
<evidence type="ECO:0000256" key="4">
    <source>
        <dbReference type="ARBA" id="ARBA00022989"/>
    </source>
</evidence>
<keyword evidence="9" id="KW-1185">Reference proteome</keyword>
<reference evidence="8 9" key="1">
    <citation type="submission" date="2016-02" db="EMBL/GenBank/DDBJ databases">
        <title>Comparative genomic and transcriptomic foundation for Pichia pastoris.</title>
        <authorList>
            <person name="Love K.R."/>
            <person name="Shah K.A."/>
            <person name="Whittaker C.A."/>
            <person name="Wu J."/>
            <person name="Bartlett M.C."/>
            <person name="Ma D."/>
            <person name="Leeson R.L."/>
            <person name="Priest M."/>
            <person name="Young S.K."/>
            <person name="Love J.C."/>
        </authorList>
    </citation>
    <scope>NUCLEOTIDE SEQUENCE [LARGE SCALE GENOMIC DNA]</scope>
    <source>
        <strain evidence="8 9">ATCC 28485</strain>
    </source>
</reference>
<evidence type="ECO:0000256" key="3">
    <source>
        <dbReference type="ARBA" id="ARBA00022692"/>
    </source>
</evidence>
<keyword evidence="3 7" id="KW-0812">Transmembrane</keyword>
<feature type="transmembrane region" description="Helical" evidence="7">
    <location>
        <begin position="241"/>
        <end position="260"/>
    </location>
</feature>
<dbReference type="InterPro" id="IPR001248">
    <property type="entry name" value="Pur-cyt_permease"/>
</dbReference>
<dbReference type="PANTHER" id="PTHR30618">
    <property type="entry name" value="NCS1 FAMILY PURINE/PYRIMIDINE TRANSPORTER"/>
    <property type="match status" value="1"/>
</dbReference>
<dbReference type="GO" id="GO:0005886">
    <property type="term" value="C:plasma membrane"/>
    <property type="evidence" value="ECO:0007669"/>
    <property type="project" value="TreeGrafter"/>
</dbReference>
<protein>
    <submittedName>
        <fullName evidence="8">BA75_00014T0</fullName>
    </submittedName>
</protein>
<feature type="compositionally biased region" description="Polar residues" evidence="6">
    <location>
        <begin position="10"/>
        <end position="21"/>
    </location>
</feature>
<feature type="transmembrane region" description="Helical" evidence="7">
    <location>
        <begin position="525"/>
        <end position="546"/>
    </location>
</feature>
<evidence type="ECO:0000256" key="6">
    <source>
        <dbReference type="SAM" id="MobiDB-lite"/>
    </source>
</evidence>
<comment type="subcellular location">
    <subcellularLocation>
        <location evidence="1">Membrane</location>
        <topology evidence="1">Multi-pass membrane protein</topology>
    </subcellularLocation>
</comment>
<evidence type="ECO:0000256" key="5">
    <source>
        <dbReference type="ARBA" id="ARBA00023136"/>
    </source>
</evidence>
<feature type="region of interest" description="Disordered" evidence="6">
    <location>
        <begin position="1"/>
        <end position="22"/>
    </location>
</feature>
<feature type="transmembrane region" description="Helical" evidence="7">
    <location>
        <begin position="84"/>
        <end position="103"/>
    </location>
</feature>
<keyword evidence="4 7" id="KW-1133">Transmembrane helix</keyword>
<dbReference type="AlphaFoldDB" id="A0A1B2J8Z3"/>
<dbReference type="FunFam" id="1.10.4160.10:FF:000001">
    <property type="entry name" value="Uracil permease, putative"/>
    <property type="match status" value="1"/>
</dbReference>
<comment type="similarity">
    <text evidence="2">Belongs to the purine-cytosine permease (2.A.39) family.</text>
</comment>
<accession>A0A1B2J8Z3</accession>
<feature type="transmembrane region" description="Helical" evidence="7">
    <location>
        <begin position="492"/>
        <end position="513"/>
    </location>
</feature>
<dbReference type="CDD" id="cd11482">
    <property type="entry name" value="SLC-NCS1sbd_NRT1-like"/>
    <property type="match status" value="1"/>
</dbReference>
<feature type="transmembrane region" description="Helical" evidence="7">
    <location>
        <begin position="368"/>
        <end position="386"/>
    </location>
</feature>
<evidence type="ECO:0000256" key="7">
    <source>
        <dbReference type="SAM" id="Phobius"/>
    </source>
</evidence>
<feature type="transmembrane region" description="Helical" evidence="7">
    <location>
        <begin position="213"/>
        <end position="235"/>
    </location>
</feature>
<gene>
    <name evidence="8" type="primary">DAL4</name>
    <name evidence="8" type="ORF">ATY40_BA7500014</name>
</gene>
<dbReference type="OrthoDB" id="2018619at2759"/>
<feature type="transmembrane region" description="Helical" evidence="7">
    <location>
        <begin position="414"/>
        <end position="431"/>
    </location>
</feature>
<dbReference type="Gene3D" id="1.10.4160.10">
    <property type="entry name" value="Hydantoin permease"/>
    <property type="match status" value="1"/>
</dbReference>
<evidence type="ECO:0000313" key="8">
    <source>
        <dbReference type="EMBL" id="ANZ74517.1"/>
    </source>
</evidence>
<dbReference type="Pfam" id="PF02133">
    <property type="entry name" value="Transp_cyt_pur"/>
    <property type="match status" value="1"/>
</dbReference>
<keyword evidence="5 7" id="KW-0472">Membrane</keyword>
<dbReference type="PANTHER" id="PTHR30618:SF2">
    <property type="entry name" value="ALLANTOIN PERMEASE-RELATED"/>
    <property type="match status" value="1"/>
</dbReference>
<dbReference type="EMBL" id="CP014584">
    <property type="protein sequence ID" value="ANZ74517.1"/>
    <property type="molecule type" value="Genomic_DNA"/>
</dbReference>
<name>A0A1B2J8Z3_PICPA</name>
<evidence type="ECO:0000256" key="2">
    <source>
        <dbReference type="ARBA" id="ARBA00008974"/>
    </source>
</evidence>
<sequence length="602" mass="67135">MALKDKLTQRSKSAGAVTNTVSAPGSLNSSSALGSLSTEHSTSGRSPIGKLLDKLVVQEEKDLSASQSFLFNFDLRPVERRRRLWSWFNYVFFWISDSFNINTWQIAATGIQAGLSWWTCWLSVWLGYTLTGIFVTVSARVGIYYHISFPVSCRSSFGVFGSIWPVFNRVVMACVWYGVQGYIGGTTMALMLRSIFGNDLNTRIPDGISSPNVTTFEFLSFFLFWLFSLPFIWLAPHTVRHLFTVKSYVVPVAGIAFLIWTIKKADGIGPVVKQPSTISGSEFGWEFIRSVMNSLANFATLIVNAPDFSRFSKTKASAKWAQLFSIPLCFSITSLIGILVSSASTIIYGETYWSPIDVLGRFLDNYTSGNRAGVFFISFAFALAQLGTNISANSLSAGTDATALLPRYITIRRGGYICAAVGLCICPWELLSSSNKFTTYLSAYSVFLSAIFGVLFADYYIVRRGWLILNQLYNAEKTSAYTYWHGINYRAFVAYICGILPNIVGFVGATGAGSVPQGAMYVYDFNFFAGFGVSVFIYVLLCYIHPLPGVPYDIKKDLFKKGWYEVYADVENFDVTGRTDNGEVWEEVVEEPIEYYDEEKKV</sequence>
<dbReference type="Proteomes" id="UP000094565">
    <property type="component" value="Chromosome 1"/>
</dbReference>
<feature type="transmembrane region" description="Helical" evidence="7">
    <location>
        <begin position="323"/>
        <end position="348"/>
    </location>
</feature>
<feature type="transmembrane region" description="Helical" evidence="7">
    <location>
        <begin position="115"/>
        <end position="136"/>
    </location>
</feature>
<evidence type="ECO:0000313" key="9">
    <source>
        <dbReference type="Proteomes" id="UP000094565"/>
    </source>
</evidence>
<organism evidence="8 9">
    <name type="scientific">Komagataella pastoris</name>
    <name type="common">Yeast</name>
    <name type="synonym">Pichia pastoris</name>
    <dbReference type="NCBI Taxonomy" id="4922"/>
    <lineage>
        <taxon>Eukaryota</taxon>
        <taxon>Fungi</taxon>
        <taxon>Dikarya</taxon>
        <taxon>Ascomycota</taxon>
        <taxon>Saccharomycotina</taxon>
        <taxon>Pichiomycetes</taxon>
        <taxon>Pichiales</taxon>
        <taxon>Pichiaceae</taxon>
        <taxon>Komagataella</taxon>
    </lineage>
</organism>